<sequence length="68" mass="6904">DPALGLNAGVRIRLVSVGLAWAPKVLTAKCPRAQEATVEATRPLVLNGVKPVLAALATSAMASVATRA</sequence>
<protein>
    <submittedName>
        <fullName evidence="1">Uncharacterized protein</fullName>
    </submittedName>
</protein>
<proteinExistence type="predicted"/>
<evidence type="ECO:0000313" key="2">
    <source>
        <dbReference type="Proteomes" id="UP000750711"/>
    </source>
</evidence>
<feature type="non-terminal residue" evidence="1">
    <location>
        <position position="68"/>
    </location>
</feature>
<evidence type="ECO:0000313" key="1">
    <source>
        <dbReference type="EMBL" id="KAH0544939.1"/>
    </source>
</evidence>
<dbReference type="EMBL" id="JAGHQM010003309">
    <property type="protein sequence ID" value="KAH0544939.1"/>
    <property type="molecule type" value="Genomic_DNA"/>
</dbReference>
<dbReference type="Proteomes" id="UP000750711">
    <property type="component" value="Unassembled WGS sequence"/>
</dbReference>
<name>A0A9P8I7V5_9PEZI</name>
<organism evidence="1 2">
    <name type="scientific">Trichoglossum hirsutum</name>
    <dbReference type="NCBI Taxonomy" id="265104"/>
    <lineage>
        <taxon>Eukaryota</taxon>
        <taxon>Fungi</taxon>
        <taxon>Dikarya</taxon>
        <taxon>Ascomycota</taxon>
        <taxon>Pezizomycotina</taxon>
        <taxon>Geoglossomycetes</taxon>
        <taxon>Geoglossales</taxon>
        <taxon>Geoglossaceae</taxon>
        <taxon>Trichoglossum</taxon>
    </lineage>
</organism>
<dbReference type="AlphaFoldDB" id="A0A9P8I7V5"/>
<comment type="caution">
    <text evidence="1">The sequence shown here is derived from an EMBL/GenBank/DDBJ whole genome shotgun (WGS) entry which is preliminary data.</text>
</comment>
<feature type="non-terminal residue" evidence="1">
    <location>
        <position position="1"/>
    </location>
</feature>
<reference evidence="1" key="1">
    <citation type="submission" date="2021-03" db="EMBL/GenBank/DDBJ databases">
        <title>Comparative genomics and phylogenomic investigation of the class Geoglossomycetes provide insights into ecological specialization and systematics.</title>
        <authorList>
            <person name="Melie T."/>
            <person name="Pirro S."/>
            <person name="Miller A.N."/>
            <person name="Quandt A."/>
        </authorList>
    </citation>
    <scope>NUCLEOTIDE SEQUENCE</scope>
    <source>
        <strain evidence="1">CAQ_001_2017</strain>
    </source>
</reference>
<accession>A0A9P8I7V5</accession>
<keyword evidence="2" id="KW-1185">Reference proteome</keyword>
<gene>
    <name evidence="1" type="ORF">GP486_008484</name>
</gene>